<dbReference type="NCBIfam" id="TIGR03590">
    <property type="entry name" value="PseG"/>
    <property type="match status" value="1"/>
</dbReference>
<dbReference type="RefSeq" id="WP_169296077.1">
    <property type="nucleotide sequence ID" value="NZ_JABBNI010000004.1"/>
</dbReference>
<evidence type="ECO:0000313" key="5">
    <source>
        <dbReference type="Proteomes" id="UP000537131"/>
    </source>
</evidence>
<dbReference type="Proteomes" id="UP000537131">
    <property type="component" value="Unassembled WGS sequence"/>
</dbReference>
<protein>
    <submittedName>
        <fullName evidence="4">UDP-2,4-diacetamido-2,4, 6-trideoxy-beta-L-altropyranose hydrolase</fullName>
        <ecNumber evidence="4">3.6.1.57</ecNumber>
    </submittedName>
</protein>
<dbReference type="Pfam" id="PF04101">
    <property type="entry name" value="Glyco_tran_28_C"/>
    <property type="match status" value="1"/>
</dbReference>
<keyword evidence="5" id="KW-1185">Reference proteome</keyword>
<evidence type="ECO:0000256" key="1">
    <source>
        <dbReference type="PIRSR" id="PIRSR620023-1"/>
    </source>
</evidence>
<dbReference type="AlphaFoldDB" id="A0A7Y0HNC8"/>
<keyword evidence="4" id="KW-0378">Hydrolase</keyword>
<dbReference type="GO" id="GO:0016758">
    <property type="term" value="F:hexosyltransferase activity"/>
    <property type="evidence" value="ECO:0007669"/>
    <property type="project" value="InterPro"/>
</dbReference>
<feature type="binding site" evidence="2">
    <location>
        <position position="167"/>
    </location>
    <ligand>
        <name>substrate</name>
    </ligand>
</feature>
<dbReference type="PANTHER" id="PTHR21015:SF22">
    <property type="entry name" value="GLYCOSYLTRANSFERASE"/>
    <property type="match status" value="1"/>
</dbReference>
<feature type="domain" description="Glycosyl transferase family 28 C-terminal" evidence="3">
    <location>
        <begin position="209"/>
        <end position="311"/>
    </location>
</feature>
<dbReference type="GO" id="GO:0016787">
    <property type="term" value="F:hydrolase activity"/>
    <property type="evidence" value="ECO:0007669"/>
    <property type="project" value="UniProtKB-KW"/>
</dbReference>
<dbReference type="Gene3D" id="3.40.50.11190">
    <property type="match status" value="1"/>
</dbReference>
<evidence type="ECO:0000259" key="3">
    <source>
        <dbReference type="Pfam" id="PF04101"/>
    </source>
</evidence>
<dbReference type="EMBL" id="JABBNI010000004">
    <property type="protein sequence ID" value="NMM61473.1"/>
    <property type="molecule type" value="Genomic_DNA"/>
</dbReference>
<feature type="binding site" evidence="2">
    <location>
        <position position="262"/>
    </location>
    <ligand>
        <name>substrate</name>
    </ligand>
</feature>
<sequence>MKIGIRADGGSKIGMGHIMRTLVLAKELSENHQVFYICLSSERTVHNFLNINSLNIIDILNKDKYRNGIEKIINEGFKVKLIREKFIIEDLKKIEADLLITDSYNVDEGYFNKTKKIFSKTAYIDDLNLYHFNVDFLINQNVNALDFNYSVNSFTKLLLGPKYIMLREEFIGCERRNINRKVKDIMITMGGADSNGITKKILTWIYSMPYKFHVVIGPSFTNVELLKAFENKNVKLYFKANMKEIMLKCDLAICACGSTLYELASLGIPALGIILADNQEAVAQKLNSMKIIKNLGWCSNLTKDYLIDMIENLCRDYNLRLYMSQNASSMIDGYGVQRLVACLTEEE</sequence>
<dbReference type="InterPro" id="IPR020023">
    <property type="entry name" value="PseG"/>
</dbReference>
<accession>A0A7Y0HNC8</accession>
<dbReference type="SUPFAM" id="SSF53756">
    <property type="entry name" value="UDP-Glycosyltransferase/glycogen phosphorylase"/>
    <property type="match status" value="1"/>
</dbReference>
<dbReference type="InterPro" id="IPR007235">
    <property type="entry name" value="Glyco_trans_28_C"/>
</dbReference>
<proteinExistence type="predicted"/>
<evidence type="ECO:0000256" key="2">
    <source>
        <dbReference type="PIRSR" id="PIRSR620023-2"/>
    </source>
</evidence>
<name>A0A7Y0HNC8_9CLOT</name>
<organism evidence="4 5">
    <name type="scientific">Clostridium muellerianum</name>
    <dbReference type="NCBI Taxonomy" id="2716538"/>
    <lineage>
        <taxon>Bacteria</taxon>
        <taxon>Bacillati</taxon>
        <taxon>Bacillota</taxon>
        <taxon>Clostridia</taxon>
        <taxon>Eubacteriales</taxon>
        <taxon>Clostridiaceae</taxon>
        <taxon>Clostridium</taxon>
    </lineage>
</organism>
<dbReference type="EC" id="3.6.1.57" evidence="4"/>
<reference evidence="4 5" key="1">
    <citation type="submission" date="2020-06" db="EMBL/GenBank/DDBJ databases">
        <title>Complete Genome Sequence of Clostridium muelleri sp. nov. P21T, an Acid-Alcohol Producing Acetogen Isolated from Old Hay.</title>
        <authorList>
            <person name="Duncan K.E."/>
            <person name="Tanner R.S."/>
        </authorList>
    </citation>
    <scope>NUCLEOTIDE SEQUENCE [LARGE SCALE GENOMIC DNA]</scope>
    <source>
        <strain evidence="4 5">P21</strain>
    </source>
</reference>
<comment type="caution">
    <text evidence="4">The sequence shown here is derived from an EMBL/GenBank/DDBJ whole genome shotgun (WGS) entry which is preliminary data.</text>
</comment>
<dbReference type="Gene3D" id="3.40.50.2000">
    <property type="entry name" value="Glycogen Phosphorylase B"/>
    <property type="match status" value="1"/>
</dbReference>
<gene>
    <name evidence="4" type="primary">pseG</name>
    <name evidence="4" type="ORF">HBE96_01895</name>
</gene>
<feature type="active site" description="Proton acceptor" evidence="1">
    <location>
        <position position="17"/>
    </location>
</feature>
<dbReference type="PANTHER" id="PTHR21015">
    <property type="entry name" value="UDP-N-ACETYLGLUCOSAMINE--N-ACETYLMURAMYL-(PENTAPEPTIDE) PYROPHOSPHORYL-UNDECAPRENOL N-ACETYLGLUCOSAMINE TRANSFERASE 1"/>
    <property type="match status" value="1"/>
</dbReference>
<evidence type="ECO:0000313" key="4">
    <source>
        <dbReference type="EMBL" id="NMM61473.1"/>
    </source>
</evidence>